<keyword evidence="3" id="KW-1185">Reference proteome</keyword>
<evidence type="ECO:0000256" key="1">
    <source>
        <dbReference type="SAM" id="MobiDB-lite"/>
    </source>
</evidence>
<comment type="caution">
    <text evidence="2">The sequence shown here is derived from an EMBL/GenBank/DDBJ whole genome shotgun (WGS) entry which is preliminary data.</text>
</comment>
<dbReference type="EMBL" id="SDMP01000011">
    <property type="protein sequence ID" value="RYR29228.1"/>
    <property type="molecule type" value="Genomic_DNA"/>
</dbReference>
<organism evidence="2 3">
    <name type="scientific">Arachis hypogaea</name>
    <name type="common">Peanut</name>
    <dbReference type="NCBI Taxonomy" id="3818"/>
    <lineage>
        <taxon>Eukaryota</taxon>
        <taxon>Viridiplantae</taxon>
        <taxon>Streptophyta</taxon>
        <taxon>Embryophyta</taxon>
        <taxon>Tracheophyta</taxon>
        <taxon>Spermatophyta</taxon>
        <taxon>Magnoliopsida</taxon>
        <taxon>eudicotyledons</taxon>
        <taxon>Gunneridae</taxon>
        <taxon>Pentapetalae</taxon>
        <taxon>rosids</taxon>
        <taxon>fabids</taxon>
        <taxon>Fabales</taxon>
        <taxon>Fabaceae</taxon>
        <taxon>Papilionoideae</taxon>
        <taxon>50 kb inversion clade</taxon>
        <taxon>dalbergioids sensu lato</taxon>
        <taxon>Dalbergieae</taxon>
        <taxon>Pterocarpus clade</taxon>
        <taxon>Arachis</taxon>
    </lineage>
</organism>
<dbReference type="AlphaFoldDB" id="A0A445AS09"/>
<proteinExistence type="predicted"/>
<protein>
    <submittedName>
        <fullName evidence="2">Uncharacterized protein</fullName>
    </submittedName>
</protein>
<name>A0A445AS09_ARAHY</name>
<evidence type="ECO:0000313" key="3">
    <source>
        <dbReference type="Proteomes" id="UP000289738"/>
    </source>
</evidence>
<accession>A0A445AS09</accession>
<dbReference type="Proteomes" id="UP000289738">
    <property type="component" value="Chromosome B01"/>
</dbReference>
<reference evidence="2 3" key="1">
    <citation type="submission" date="2019-01" db="EMBL/GenBank/DDBJ databases">
        <title>Sequencing of cultivated peanut Arachis hypogaea provides insights into genome evolution and oil improvement.</title>
        <authorList>
            <person name="Chen X."/>
        </authorList>
    </citation>
    <scope>NUCLEOTIDE SEQUENCE [LARGE SCALE GENOMIC DNA]</scope>
    <source>
        <strain evidence="3">cv. Fuhuasheng</strain>
        <tissue evidence="2">Leaves</tissue>
    </source>
</reference>
<evidence type="ECO:0000313" key="2">
    <source>
        <dbReference type="EMBL" id="RYR29228.1"/>
    </source>
</evidence>
<gene>
    <name evidence="2" type="ORF">Ahy_B01g053576</name>
</gene>
<sequence>MFWVRNQHEMLVLSVVRSRAPGTLFRCHSQVAGNQRGHKKREHGVEEENTRTHRRIASSATVSA</sequence>
<feature type="region of interest" description="Disordered" evidence="1">
    <location>
        <begin position="32"/>
        <end position="64"/>
    </location>
</feature>